<keyword evidence="4" id="KW-1185">Reference proteome</keyword>
<reference evidence="1" key="3">
    <citation type="submission" date="2020-09" db="EMBL/GenBank/DDBJ databases">
        <authorList>
            <person name="Sun Q."/>
            <person name="Zhou Y."/>
        </authorList>
    </citation>
    <scope>NUCLEOTIDE SEQUENCE</scope>
    <source>
        <strain evidence="1">CGMCC 1.14984</strain>
    </source>
</reference>
<evidence type="ECO:0000313" key="1">
    <source>
        <dbReference type="EMBL" id="GGI00143.1"/>
    </source>
</evidence>
<proteinExistence type="predicted"/>
<accession>A0A8J3A9G0</accession>
<organism evidence="1 3">
    <name type="scientific">Aquisalinus luteolus</name>
    <dbReference type="NCBI Taxonomy" id="1566827"/>
    <lineage>
        <taxon>Bacteria</taxon>
        <taxon>Pseudomonadati</taxon>
        <taxon>Pseudomonadota</taxon>
        <taxon>Alphaproteobacteria</taxon>
        <taxon>Parvularculales</taxon>
        <taxon>Parvularculaceae</taxon>
        <taxon>Aquisalinus</taxon>
    </lineage>
</organism>
<reference evidence="1" key="1">
    <citation type="journal article" date="2014" name="Int. J. Syst. Evol. Microbiol.">
        <title>Complete genome sequence of Corynebacterium casei LMG S-19264T (=DSM 44701T), isolated from a smear-ripened cheese.</title>
        <authorList>
            <consortium name="US DOE Joint Genome Institute (JGI-PGF)"/>
            <person name="Walter F."/>
            <person name="Albersmeier A."/>
            <person name="Kalinowski J."/>
            <person name="Ruckert C."/>
        </authorList>
    </citation>
    <scope>NUCLEOTIDE SEQUENCE</scope>
    <source>
        <strain evidence="1">CGMCC 1.14984</strain>
    </source>
</reference>
<dbReference type="RefSeq" id="WP_155141892.1">
    <property type="nucleotide sequence ID" value="NZ_BMGZ01000003.1"/>
</dbReference>
<sequence length="199" mass="22393">MPTGYTADVQSGEITEFRDFALQCARAFGAAIQLRDSEPGPVPETLPNDGGQSYHVNALAEAKAELKQISGISPDEAEAKALAEYESACARYQEHLADVTAHRQRYESMLSNVLAWVPPSPDHEELKAFMASQLRESLKFDCTPYYDEPARLSGPEWLERSLAAARRDVDYHLREAEKERDRAASRQEWVDALYRSLED</sequence>
<dbReference type="AlphaFoldDB" id="A0A8J3A9G0"/>
<dbReference type="EMBL" id="BMGZ01000003">
    <property type="protein sequence ID" value="GGI00143.1"/>
    <property type="molecule type" value="Genomic_DNA"/>
</dbReference>
<evidence type="ECO:0000313" key="3">
    <source>
        <dbReference type="Proteomes" id="UP000621856"/>
    </source>
</evidence>
<name>A0A8J3A9G0_9PROT</name>
<reference evidence="2 4" key="2">
    <citation type="submission" date="2020-02" db="EMBL/GenBank/DDBJ databases">
        <title>Genome sequence of Parvularcula flava strain NH6-79.</title>
        <authorList>
            <person name="Abdul Karim M.H."/>
            <person name="Lam M.Q."/>
            <person name="Chen S.J."/>
            <person name="Yahya A."/>
            <person name="Shahir S."/>
            <person name="Shamsir M.S."/>
            <person name="Chong C.S."/>
        </authorList>
    </citation>
    <scope>NUCLEOTIDE SEQUENCE [LARGE SCALE GENOMIC DNA]</scope>
    <source>
        <strain evidence="2 4">NH6-79</strain>
    </source>
</reference>
<dbReference type="EMBL" id="VCJR02000003">
    <property type="protein sequence ID" value="NHK29153.1"/>
    <property type="molecule type" value="Genomic_DNA"/>
</dbReference>
<protein>
    <submittedName>
        <fullName evidence="1">Uncharacterized protein</fullName>
    </submittedName>
</protein>
<dbReference type="Proteomes" id="UP000818603">
    <property type="component" value="Unassembled WGS sequence"/>
</dbReference>
<comment type="caution">
    <text evidence="1">The sequence shown here is derived from an EMBL/GenBank/DDBJ whole genome shotgun (WGS) entry which is preliminary data.</text>
</comment>
<dbReference type="Proteomes" id="UP000621856">
    <property type="component" value="Unassembled WGS sequence"/>
</dbReference>
<evidence type="ECO:0000313" key="4">
    <source>
        <dbReference type="Proteomes" id="UP000818603"/>
    </source>
</evidence>
<gene>
    <name evidence="2" type="ORF">FF098_014630</name>
    <name evidence="1" type="ORF">GCM10011355_27740</name>
</gene>
<evidence type="ECO:0000313" key="2">
    <source>
        <dbReference type="EMBL" id="NHK29153.1"/>
    </source>
</evidence>